<dbReference type="GO" id="GO:0022904">
    <property type="term" value="P:respiratory electron transport chain"/>
    <property type="evidence" value="ECO:0007669"/>
    <property type="project" value="InterPro"/>
</dbReference>
<proteinExistence type="inferred from homology"/>
<dbReference type="AlphaFoldDB" id="A0A1H8RKE1"/>
<comment type="similarity">
    <text evidence="3">Belongs to the formate dehydrogenase gamma subunit family.</text>
</comment>
<organism evidence="16 17">
    <name type="scientific">Aquisalimonas asiatica</name>
    <dbReference type="NCBI Taxonomy" id="406100"/>
    <lineage>
        <taxon>Bacteria</taxon>
        <taxon>Pseudomonadati</taxon>
        <taxon>Pseudomonadota</taxon>
        <taxon>Gammaproteobacteria</taxon>
        <taxon>Chromatiales</taxon>
        <taxon>Ectothiorhodospiraceae</taxon>
        <taxon>Aquisalimonas</taxon>
    </lineage>
</organism>
<dbReference type="InterPro" id="IPR011577">
    <property type="entry name" value="Cyt_b561_bac/Ni-Hgenase"/>
</dbReference>
<dbReference type="GO" id="GO:0009055">
    <property type="term" value="F:electron transfer activity"/>
    <property type="evidence" value="ECO:0007669"/>
    <property type="project" value="InterPro"/>
</dbReference>
<evidence type="ECO:0000256" key="3">
    <source>
        <dbReference type="ARBA" id="ARBA00010747"/>
    </source>
</evidence>
<keyword evidence="11" id="KW-0408">Iron</keyword>
<comment type="cofactor">
    <cofactor evidence="1">
        <name>heme</name>
        <dbReference type="ChEBI" id="CHEBI:30413"/>
    </cofactor>
</comment>
<accession>A0A1H8RKE1</accession>
<feature type="transmembrane region" description="Helical" evidence="14">
    <location>
        <begin position="20"/>
        <end position="40"/>
    </location>
</feature>
<keyword evidence="10 14" id="KW-1133">Transmembrane helix</keyword>
<dbReference type="GO" id="GO:0015944">
    <property type="term" value="P:formate oxidation"/>
    <property type="evidence" value="ECO:0007669"/>
    <property type="project" value="UniProtKB-ARBA"/>
</dbReference>
<reference evidence="16 17" key="1">
    <citation type="submission" date="2016-10" db="EMBL/GenBank/DDBJ databases">
        <authorList>
            <person name="de Groot N.N."/>
        </authorList>
    </citation>
    <scope>NUCLEOTIDE SEQUENCE [LARGE SCALE GENOMIC DNA]</scope>
    <source>
        <strain evidence="16 17">CGMCC 1.6291</strain>
    </source>
</reference>
<dbReference type="STRING" id="406100.SAMN04488052_10284"/>
<dbReference type="OrthoDB" id="9790598at2"/>
<feature type="transmembrane region" description="Helical" evidence="14">
    <location>
        <begin position="280"/>
        <end position="300"/>
    </location>
</feature>
<keyword evidence="5" id="KW-1003">Cell membrane</keyword>
<feature type="compositionally biased region" description="Basic and acidic residues" evidence="13">
    <location>
        <begin position="62"/>
        <end position="71"/>
    </location>
</feature>
<gene>
    <name evidence="16" type="ORF">SAMN04488052_10284</name>
</gene>
<keyword evidence="12 14" id="KW-0472">Membrane</keyword>
<dbReference type="NCBIfam" id="TIGR01583">
    <property type="entry name" value="formate-DH-gamm"/>
    <property type="match status" value="1"/>
</dbReference>
<feature type="domain" description="Cytochrome b561 bacterial/Ni-hydrogenase" evidence="15">
    <location>
        <begin position="140"/>
        <end position="320"/>
    </location>
</feature>
<evidence type="ECO:0000256" key="7">
    <source>
        <dbReference type="ARBA" id="ARBA00022692"/>
    </source>
</evidence>
<dbReference type="InterPro" id="IPR016174">
    <property type="entry name" value="Di-haem_cyt_TM"/>
</dbReference>
<dbReference type="Proteomes" id="UP000199657">
    <property type="component" value="Unassembled WGS sequence"/>
</dbReference>
<evidence type="ECO:0000256" key="9">
    <source>
        <dbReference type="ARBA" id="ARBA00022982"/>
    </source>
</evidence>
<dbReference type="GO" id="GO:0005886">
    <property type="term" value="C:plasma membrane"/>
    <property type="evidence" value="ECO:0007669"/>
    <property type="project" value="UniProtKB-SubCell"/>
</dbReference>
<keyword evidence="6" id="KW-0349">Heme</keyword>
<keyword evidence="8" id="KW-0479">Metal-binding</keyword>
<keyword evidence="4" id="KW-0813">Transport</keyword>
<dbReference type="EMBL" id="FOEG01000002">
    <property type="protein sequence ID" value="SEO66855.1"/>
    <property type="molecule type" value="Genomic_DNA"/>
</dbReference>
<evidence type="ECO:0000256" key="12">
    <source>
        <dbReference type="ARBA" id="ARBA00023136"/>
    </source>
</evidence>
<keyword evidence="17" id="KW-1185">Reference proteome</keyword>
<dbReference type="GO" id="GO:0009061">
    <property type="term" value="P:anaerobic respiration"/>
    <property type="evidence" value="ECO:0007669"/>
    <property type="project" value="TreeGrafter"/>
</dbReference>
<dbReference type="Pfam" id="PF01292">
    <property type="entry name" value="Ni_hydr_CYTB"/>
    <property type="match status" value="1"/>
</dbReference>
<dbReference type="InterPro" id="IPR051817">
    <property type="entry name" value="FDH_cytochrome_b556_subunit"/>
</dbReference>
<dbReference type="GO" id="GO:0046872">
    <property type="term" value="F:metal ion binding"/>
    <property type="evidence" value="ECO:0007669"/>
    <property type="project" value="UniProtKB-KW"/>
</dbReference>
<evidence type="ECO:0000256" key="10">
    <source>
        <dbReference type="ARBA" id="ARBA00022989"/>
    </source>
</evidence>
<evidence type="ECO:0000256" key="4">
    <source>
        <dbReference type="ARBA" id="ARBA00022448"/>
    </source>
</evidence>
<evidence type="ECO:0000313" key="16">
    <source>
        <dbReference type="EMBL" id="SEO66855.1"/>
    </source>
</evidence>
<feature type="compositionally biased region" description="Polar residues" evidence="13">
    <location>
        <begin position="47"/>
        <end position="60"/>
    </location>
</feature>
<evidence type="ECO:0000256" key="14">
    <source>
        <dbReference type="SAM" id="Phobius"/>
    </source>
</evidence>
<dbReference type="PANTHER" id="PTHR30074:SF6">
    <property type="entry name" value="FORMATE DEHYDROGENASE GAMMA SUBUNIT"/>
    <property type="match status" value="1"/>
</dbReference>
<feature type="transmembrane region" description="Helical" evidence="14">
    <location>
        <begin position="188"/>
        <end position="212"/>
    </location>
</feature>
<feature type="region of interest" description="Disordered" evidence="13">
    <location>
        <begin position="344"/>
        <end position="371"/>
    </location>
</feature>
<name>A0A1H8RKE1_9GAMM</name>
<dbReference type="GO" id="GO:0008863">
    <property type="term" value="F:formate dehydrogenase (NAD+) activity"/>
    <property type="evidence" value="ECO:0007669"/>
    <property type="project" value="InterPro"/>
</dbReference>
<evidence type="ECO:0000313" key="17">
    <source>
        <dbReference type="Proteomes" id="UP000199657"/>
    </source>
</evidence>
<evidence type="ECO:0000259" key="15">
    <source>
        <dbReference type="Pfam" id="PF01292"/>
    </source>
</evidence>
<feature type="region of interest" description="Disordered" evidence="13">
    <location>
        <begin position="47"/>
        <end position="75"/>
    </location>
</feature>
<dbReference type="FunFam" id="1.20.950.20:FF:000002">
    <property type="entry name" value="Formate dehydrogenase cytochrome b556 subunit"/>
    <property type="match status" value="1"/>
</dbReference>
<dbReference type="GO" id="GO:0036397">
    <property type="term" value="F:formate dehydrogenase (quinone) activity"/>
    <property type="evidence" value="ECO:0007669"/>
    <property type="project" value="TreeGrafter"/>
</dbReference>
<evidence type="ECO:0000256" key="13">
    <source>
        <dbReference type="SAM" id="MobiDB-lite"/>
    </source>
</evidence>
<comment type="subcellular location">
    <subcellularLocation>
        <location evidence="2">Cell membrane</location>
        <topology evidence="2">Multi-pass membrane protein</topology>
    </subcellularLocation>
</comment>
<keyword evidence="7 14" id="KW-0812">Transmembrane</keyword>
<dbReference type="GO" id="GO:0009326">
    <property type="term" value="C:formate dehydrogenase complex"/>
    <property type="evidence" value="ECO:0007669"/>
    <property type="project" value="InterPro"/>
</dbReference>
<keyword evidence="9" id="KW-0249">Electron transport</keyword>
<dbReference type="RefSeq" id="WP_091640579.1">
    <property type="nucleotide sequence ID" value="NZ_FOEG01000002.1"/>
</dbReference>
<dbReference type="Gene3D" id="1.20.950.20">
    <property type="entry name" value="Transmembrane di-heme cytochromes, Chain C"/>
    <property type="match status" value="1"/>
</dbReference>
<feature type="transmembrane region" description="Helical" evidence="14">
    <location>
        <begin position="248"/>
        <end position="268"/>
    </location>
</feature>
<feature type="transmembrane region" description="Helical" evidence="14">
    <location>
        <begin position="147"/>
        <end position="168"/>
    </location>
</feature>
<evidence type="ECO:0000256" key="1">
    <source>
        <dbReference type="ARBA" id="ARBA00001971"/>
    </source>
</evidence>
<evidence type="ECO:0000256" key="2">
    <source>
        <dbReference type="ARBA" id="ARBA00004651"/>
    </source>
</evidence>
<evidence type="ECO:0000256" key="11">
    <source>
        <dbReference type="ARBA" id="ARBA00023004"/>
    </source>
</evidence>
<dbReference type="PANTHER" id="PTHR30074">
    <property type="entry name" value="FORMATE DEHYDROGENASE, NITRATE-INDUCIBLE, CYTOCHROME B556 FDN SUBUNIT"/>
    <property type="match status" value="1"/>
</dbReference>
<sequence length="371" mass="41146">MSEHQQTAVRARRRWRSMIWSIMAIFVLAVALPSAGYLFAQTTTGEPQRQFSEQSESNPRSDMWRDGRRGEGGFTTQTGPYVTNQMMTNVGENYRQIRSGPVITAGGWFLVLVFLAITAFFLLTGQKKIEGGRSGQTIVRWQAYERFLHWFTAISFILLAITGLSLLFGRTVLIPIFGHQGFAAYAQLAYWVHNVVGPVFSVGVLMMIVLWVRHNIPNKTDLEWFKQGGGIIGNKHPSAGKMNGGEKVWFWGGVFALGLTVIITGFIALFPNWGFQTREIMSWSLIIHATAAILWIGLFLGHAYIGTLGTEGALEGMTRGRVDTAWAKQHHDLWYQDVLASGEKPVPEEELGSGARQAPPGESKPAGQQGS</sequence>
<dbReference type="InterPro" id="IPR006471">
    <property type="entry name" value="Formate_DH_gsu"/>
</dbReference>
<evidence type="ECO:0000256" key="5">
    <source>
        <dbReference type="ARBA" id="ARBA00022475"/>
    </source>
</evidence>
<evidence type="ECO:0000256" key="8">
    <source>
        <dbReference type="ARBA" id="ARBA00022723"/>
    </source>
</evidence>
<dbReference type="SUPFAM" id="SSF81342">
    <property type="entry name" value="Transmembrane di-heme cytochromes"/>
    <property type="match status" value="1"/>
</dbReference>
<evidence type="ECO:0000256" key="6">
    <source>
        <dbReference type="ARBA" id="ARBA00022617"/>
    </source>
</evidence>
<feature type="transmembrane region" description="Helical" evidence="14">
    <location>
        <begin position="105"/>
        <end position="126"/>
    </location>
</feature>
<protein>
    <submittedName>
        <fullName evidence="16">Formate dehydrogenase gamma subunit</fullName>
    </submittedName>
</protein>